<protein>
    <recommendedName>
        <fullName evidence="7">serine C-palmitoyltransferase</fullName>
        <ecNumber evidence="7">2.3.1.50</ecNumber>
    </recommendedName>
</protein>
<dbReference type="InterPro" id="IPR015421">
    <property type="entry name" value="PyrdxlP-dep_Trfase_major"/>
</dbReference>
<dbReference type="GO" id="GO:0046513">
    <property type="term" value="P:ceramide biosynthetic process"/>
    <property type="evidence" value="ECO:0007669"/>
    <property type="project" value="TreeGrafter"/>
</dbReference>
<evidence type="ECO:0000256" key="5">
    <source>
        <dbReference type="ARBA" id="ARBA00004991"/>
    </source>
</evidence>
<keyword evidence="15" id="KW-0472">Membrane</keyword>
<evidence type="ECO:0000256" key="17">
    <source>
        <dbReference type="ARBA" id="ARBA00048528"/>
    </source>
</evidence>
<evidence type="ECO:0000256" key="6">
    <source>
        <dbReference type="ARBA" id="ARBA00008392"/>
    </source>
</evidence>
<dbReference type="InterPro" id="IPR015424">
    <property type="entry name" value="PyrdxlP-dep_Trfase"/>
</dbReference>
<evidence type="ECO:0000313" key="21">
    <source>
        <dbReference type="Proteomes" id="UP001355207"/>
    </source>
</evidence>
<dbReference type="FunFam" id="3.40.640.10:FF:000047">
    <property type="entry name" value="serine palmitoyltransferase 2 isoform X1"/>
    <property type="match status" value="1"/>
</dbReference>
<organism evidence="20 21">
    <name type="scientific">Kwoniella dendrophila CBS 6074</name>
    <dbReference type="NCBI Taxonomy" id="1295534"/>
    <lineage>
        <taxon>Eukaryota</taxon>
        <taxon>Fungi</taxon>
        <taxon>Dikarya</taxon>
        <taxon>Basidiomycota</taxon>
        <taxon>Agaricomycotina</taxon>
        <taxon>Tremellomycetes</taxon>
        <taxon>Tremellales</taxon>
        <taxon>Cryptococcaceae</taxon>
        <taxon>Kwoniella</taxon>
    </lineage>
</organism>
<dbReference type="CDD" id="cd06454">
    <property type="entry name" value="KBL_like"/>
    <property type="match status" value="1"/>
</dbReference>
<evidence type="ECO:0000256" key="3">
    <source>
        <dbReference type="ARBA" id="ARBA00004370"/>
    </source>
</evidence>
<feature type="domain" description="Aminotransferase class I/classII large" evidence="19">
    <location>
        <begin position="603"/>
        <end position="701"/>
    </location>
</feature>
<keyword evidence="9" id="KW-0812">Transmembrane</keyword>
<dbReference type="PANTHER" id="PTHR13693">
    <property type="entry name" value="CLASS II AMINOTRANSFERASE/8-AMINO-7-OXONONANOATE SYNTHASE"/>
    <property type="match status" value="1"/>
</dbReference>
<evidence type="ECO:0000256" key="16">
    <source>
        <dbReference type="ARBA" id="ARBA00023315"/>
    </source>
</evidence>
<evidence type="ECO:0000259" key="19">
    <source>
        <dbReference type="Pfam" id="PF00155"/>
    </source>
</evidence>
<comment type="catalytic activity">
    <reaction evidence="17">
        <text>L-serine + hexadecanoyl-CoA + H(+) = 3-oxosphinganine + CO2 + CoA</text>
        <dbReference type="Rhea" id="RHEA:14761"/>
        <dbReference type="ChEBI" id="CHEBI:15378"/>
        <dbReference type="ChEBI" id="CHEBI:16526"/>
        <dbReference type="ChEBI" id="CHEBI:33384"/>
        <dbReference type="ChEBI" id="CHEBI:57287"/>
        <dbReference type="ChEBI" id="CHEBI:57379"/>
        <dbReference type="ChEBI" id="CHEBI:58299"/>
        <dbReference type="EC" id="2.3.1.50"/>
    </reaction>
</comment>
<dbReference type="GO" id="GO:0004758">
    <property type="term" value="F:serine C-palmitoyltransferase activity"/>
    <property type="evidence" value="ECO:0007669"/>
    <property type="project" value="UniProtKB-EC"/>
</dbReference>
<evidence type="ECO:0000313" key="20">
    <source>
        <dbReference type="EMBL" id="WWC88084.1"/>
    </source>
</evidence>
<dbReference type="RefSeq" id="XP_066074847.1">
    <property type="nucleotide sequence ID" value="XM_066218750.1"/>
</dbReference>
<dbReference type="GO" id="GO:0017059">
    <property type="term" value="C:serine palmitoyltransferase complex"/>
    <property type="evidence" value="ECO:0007669"/>
    <property type="project" value="TreeGrafter"/>
</dbReference>
<dbReference type="PANTHER" id="PTHR13693:SF3">
    <property type="entry name" value="LD36009P"/>
    <property type="match status" value="1"/>
</dbReference>
<evidence type="ECO:0000256" key="7">
    <source>
        <dbReference type="ARBA" id="ARBA00013220"/>
    </source>
</evidence>
<evidence type="ECO:0000256" key="9">
    <source>
        <dbReference type="ARBA" id="ARBA00022692"/>
    </source>
</evidence>
<feature type="compositionally biased region" description="Low complexity" evidence="18">
    <location>
        <begin position="8"/>
        <end position="50"/>
    </location>
</feature>
<keyword evidence="11" id="KW-0663">Pyridoxal phosphate</keyword>
<evidence type="ECO:0000256" key="18">
    <source>
        <dbReference type="SAM" id="MobiDB-lite"/>
    </source>
</evidence>
<reference evidence="20 21" key="1">
    <citation type="submission" date="2024-01" db="EMBL/GenBank/DDBJ databases">
        <title>Comparative genomics of Cryptococcus and Kwoniella reveals pathogenesis evolution and contrasting modes of karyotype evolution via chromosome fusion or intercentromeric recombination.</title>
        <authorList>
            <person name="Coelho M.A."/>
            <person name="David-Palma M."/>
            <person name="Shea T."/>
            <person name="Bowers K."/>
            <person name="McGinley-Smith S."/>
            <person name="Mohammad A.W."/>
            <person name="Gnirke A."/>
            <person name="Yurkov A.M."/>
            <person name="Nowrousian M."/>
            <person name="Sun S."/>
            <person name="Cuomo C.A."/>
            <person name="Heitman J."/>
        </authorList>
    </citation>
    <scope>NUCLEOTIDE SEQUENCE [LARGE SCALE GENOMIC DNA]</scope>
    <source>
        <strain evidence="20 21">CBS 6074</strain>
    </source>
</reference>
<dbReference type="InterPro" id="IPR015422">
    <property type="entry name" value="PyrdxlP-dep_Trfase_small"/>
</dbReference>
<dbReference type="PROSITE" id="PS00599">
    <property type="entry name" value="AA_TRANSFER_CLASS_2"/>
    <property type="match status" value="1"/>
</dbReference>
<keyword evidence="8" id="KW-0808">Transferase</keyword>
<dbReference type="Gene3D" id="3.90.1150.10">
    <property type="entry name" value="Aspartate Aminotransferase, domain 1"/>
    <property type="match status" value="2"/>
</dbReference>
<comment type="pathway">
    <text evidence="5">Sphingolipid metabolism.</text>
</comment>
<dbReference type="GO" id="GO:0016020">
    <property type="term" value="C:membrane"/>
    <property type="evidence" value="ECO:0007669"/>
    <property type="project" value="UniProtKB-SubCell"/>
</dbReference>
<dbReference type="InterPro" id="IPR004839">
    <property type="entry name" value="Aminotransferase_I/II_large"/>
</dbReference>
<dbReference type="GO" id="GO:0046512">
    <property type="term" value="P:sphingosine biosynthetic process"/>
    <property type="evidence" value="ECO:0007669"/>
    <property type="project" value="TreeGrafter"/>
</dbReference>
<evidence type="ECO:0000256" key="15">
    <source>
        <dbReference type="ARBA" id="ARBA00023136"/>
    </source>
</evidence>
<keyword evidence="21" id="KW-1185">Reference proteome</keyword>
<dbReference type="Pfam" id="PF00155">
    <property type="entry name" value="Aminotran_1_2"/>
    <property type="match status" value="2"/>
</dbReference>
<comment type="subcellular location">
    <subcellularLocation>
        <location evidence="2">Endoplasmic reticulum</location>
    </subcellularLocation>
    <subcellularLocation>
        <location evidence="3">Membrane</location>
    </subcellularLocation>
</comment>
<dbReference type="SUPFAM" id="SSF53383">
    <property type="entry name" value="PLP-dependent transferases"/>
    <property type="match status" value="1"/>
</dbReference>
<keyword evidence="10" id="KW-0256">Endoplasmic reticulum</keyword>
<comment type="pathway">
    <text evidence="4">Lipid metabolism; sphingolipid metabolism.</text>
</comment>
<evidence type="ECO:0000256" key="14">
    <source>
        <dbReference type="ARBA" id="ARBA00023098"/>
    </source>
</evidence>
<evidence type="ECO:0000256" key="4">
    <source>
        <dbReference type="ARBA" id="ARBA00004760"/>
    </source>
</evidence>
<evidence type="ECO:0000256" key="12">
    <source>
        <dbReference type="ARBA" id="ARBA00022919"/>
    </source>
</evidence>
<evidence type="ECO:0000256" key="10">
    <source>
        <dbReference type="ARBA" id="ARBA00022824"/>
    </source>
</evidence>
<feature type="domain" description="Aminotransferase class I/classII large" evidence="19">
    <location>
        <begin position="290"/>
        <end position="539"/>
    </location>
</feature>
<dbReference type="GeneID" id="91093659"/>
<sequence length="738" mass="80913">MPRSTRKSTSGASTPPSSLSSSPPTKPLYPTISLRSSSPSSSSNNNNNGNTMSTARSSLINVLNRPHHSTPSTSISNTIVTASKLSSIATNSTDFNSSDEDTLYSDQSTAASSYASSIISGTASSLDKSNLTSADIAKIYENYLEKPFVNTKSTIKHSEFGHCNNPNWRWTSQWNTDEPIHPTEEPHPPYFTLLTTYISYILLIVIGHMRDFFGKRFRPAEYAHLMPQNGYAALNSDFDSFYTRRLKQRLEDCFARPVTGVAGRSIVCYDRLSTDENKTFNLTGTTTRALNVSSYNYLGFASSTGGCADAVEACIKKYGVSGAGPRHDASTLDLHTQTENLVARFVGQESAMVVSMGYATNSTTIPALVGKGCLVISDEFNHASIRFGVRLSGASLRSFKHNDMDDLERILRDVISQGQPRTHRPWKKILLIVEGLYSMEGSLLNLPHVLELKRRYKFYIYLDEAHSIGAMGPNGRGVCDYFGVDPREVDILMGTFTKSFGAAGGYIAGSKQVMDRLRIRSHATCYAESISPPLLTQIIASMGSIMGVAPPLATPPALIDDDKSLSGDSVSVRSLRPTVYGPAPSHILPTWMKLPLNLLNGTEGRERLRRLAFNSRYLSSGLRKLGFIVYGHRDSPIIPLLIYNPGKMPWFSQLMLDRLGPDKTPIVVVVVAYPATPLITSRVRFCLSASHTKNDIDLILRACDEVGELLGMKYGKQTMTVEEVISSAEELVSASHAE</sequence>
<evidence type="ECO:0000256" key="13">
    <source>
        <dbReference type="ARBA" id="ARBA00022989"/>
    </source>
</evidence>
<evidence type="ECO:0000256" key="11">
    <source>
        <dbReference type="ARBA" id="ARBA00022898"/>
    </source>
</evidence>
<comment type="cofactor">
    <cofactor evidence="1">
        <name>pyridoxal 5'-phosphate</name>
        <dbReference type="ChEBI" id="CHEBI:597326"/>
    </cofactor>
</comment>
<feature type="region of interest" description="Disordered" evidence="18">
    <location>
        <begin position="1"/>
        <end position="53"/>
    </location>
</feature>
<comment type="similarity">
    <text evidence="6">Belongs to the class-II pyridoxal-phosphate-dependent aminotransferase family.</text>
</comment>
<dbReference type="EC" id="2.3.1.50" evidence="7"/>
<evidence type="ECO:0000256" key="1">
    <source>
        <dbReference type="ARBA" id="ARBA00001933"/>
    </source>
</evidence>
<evidence type="ECO:0000256" key="8">
    <source>
        <dbReference type="ARBA" id="ARBA00022679"/>
    </source>
</evidence>
<keyword evidence="16" id="KW-0012">Acyltransferase</keyword>
<evidence type="ECO:0000256" key="2">
    <source>
        <dbReference type="ARBA" id="ARBA00004240"/>
    </source>
</evidence>
<dbReference type="InterPro" id="IPR001917">
    <property type="entry name" value="Aminotrans_II_pyridoxalP_BS"/>
</dbReference>
<gene>
    <name evidence="20" type="ORF">L201_002988</name>
</gene>
<dbReference type="GO" id="GO:0005783">
    <property type="term" value="C:endoplasmic reticulum"/>
    <property type="evidence" value="ECO:0007669"/>
    <property type="project" value="UniProtKB-SubCell"/>
</dbReference>
<dbReference type="GO" id="GO:0030170">
    <property type="term" value="F:pyridoxal phosphate binding"/>
    <property type="evidence" value="ECO:0007669"/>
    <property type="project" value="InterPro"/>
</dbReference>
<dbReference type="Gene3D" id="3.40.640.10">
    <property type="entry name" value="Type I PLP-dependent aspartate aminotransferase-like (Major domain)"/>
    <property type="match status" value="1"/>
</dbReference>
<dbReference type="EMBL" id="CP144100">
    <property type="protein sequence ID" value="WWC88084.1"/>
    <property type="molecule type" value="Genomic_DNA"/>
</dbReference>
<dbReference type="InterPro" id="IPR050087">
    <property type="entry name" value="AON_synthase_class-II"/>
</dbReference>
<dbReference type="Proteomes" id="UP001355207">
    <property type="component" value="Chromosome 3"/>
</dbReference>
<proteinExistence type="inferred from homology"/>
<keyword evidence="12" id="KW-0746">Sphingolipid metabolism</keyword>
<name>A0AAX4JT57_9TREE</name>
<keyword evidence="13" id="KW-1133">Transmembrane helix</keyword>
<keyword evidence="14" id="KW-0443">Lipid metabolism</keyword>
<accession>A0AAX4JT57</accession>
<dbReference type="AlphaFoldDB" id="A0AAX4JT57"/>